<dbReference type="Proteomes" id="UP000005090">
    <property type="component" value="Chromosome"/>
</dbReference>
<keyword evidence="1" id="KW-0812">Transmembrane</keyword>
<feature type="transmembrane region" description="Helical" evidence="1">
    <location>
        <begin position="126"/>
        <end position="144"/>
    </location>
</feature>
<name>H8GGY4_METAL</name>
<evidence type="ECO:0000313" key="2">
    <source>
        <dbReference type="EMBL" id="EIC31259.1"/>
    </source>
</evidence>
<reference evidence="2 3" key="1">
    <citation type="journal article" date="2013" name="Genome Announc.">
        <title>Genome Sequence of the Obligate Gammaproteobacterial Methanotroph Methylomicrobium album Strain BG8.</title>
        <authorList>
            <person name="Kits K.D."/>
            <person name="Kalyuzhnaya M.G."/>
            <person name="Klotz M.G."/>
            <person name="Jetten M.S."/>
            <person name="Op den Camp H.J."/>
            <person name="Vuilleumier S."/>
            <person name="Bringel F."/>
            <person name="Dispirito A.A."/>
            <person name="Murrell J.C."/>
            <person name="Bruce D."/>
            <person name="Cheng J.F."/>
            <person name="Copeland A."/>
            <person name="Goodwin L."/>
            <person name="Hauser L."/>
            <person name="Lajus A."/>
            <person name="Land M.L."/>
            <person name="Lapidus A."/>
            <person name="Lucas S."/>
            <person name="Medigue C."/>
            <person name="Pitluck S."/>
            <person name="Woyke T."/>
            <person name="Zeytun A."/>
            <person name="Stein L.Y."/>
        </authorList>
    </citation>
    <scope>NUCLEOTIDE SEQUENCE [LARGE SCALE GENOMIC DNA]</scope>
    <source>
        <strain evidence="2 3">BG8</strain>
    </source>
</reference>
<sequence>MNRNVFNENKFSTTHKAIAWIILVIIVYGQIDTIIHLSLELLHILFEILESTLDHLVEHIFHTDARTTQIISFYLILIIAGLASYILITLIPTGYYFIKYRICNSYHRRCEKISGLWQATSTVNKVIGWAVLAVFSGMLVLGVLS</sequence>
<dbReference type="EMBL" id="CM001475">
    <property type="protein sequence ID" value="EIC31259.1"/>
    <property type="molecule type" value="Genomic_DNA"/>
</dbReference>
<dbReference type="STRING" id="686340.Metal_3612"/>
<dbReference type="HOGENOM" id="CLU_1784596_0_0_6"/>
<keyword evidence="3" id="KW-1185">Reference proteome</keyword>
<dbReference type="AlphaFoldDB" id="H8GGY4"/>
<keyword evidence="1" id="KW-1133">Transmembrane helix</keyword>
<dbReference type="eggNOG" id="ENOG5031NF0">
    <property type="taxonomic scope" value="Bacteria"/>
</dbReference>
<keyword evidence="1" id="KW-0472">Membrane</keyword>
<protein>
    <submittedName>
        <fullName evidence="2">Uncharacterized protein</fullName>
    </submittedName>
</protein>
<feature type="transmembrane region" description="Helical" evidence="1">
    <location>
        <begin position="71"/>
        <end position="98"/>
    </location>
</feature>
<evidence type="ECO:0000256" key="1">
    <source>
        <dbReference type="SAM" id="Phobius"/>
    </source>
</evidence>
<evidence type="ECO:0000313" key="3">
    <source>
        <dbReference type="Proteomes" id="UP000005090"/>
    </source>
</evidence>
<feature type="transmembrane region" description="Helical" evidence="1">
    <location>
        <begin position="20"/>
        <end position="46"/>
    </location>
</feature>
<proteinExistence type="predicted"/>
<organism evidence="2 3">
    <name type="scientific">Methylomicrobium album BG8</name>
    <dbReference type="NCBI Taxonomy" id="686340"/>
    <lineage>
        <taxon>Bacteria</taxon>
        <taxon>Pseudomonadati</taxon>
        <taxon>Pseudomonadota</taxon>
        <taxon>Gammaproteobacteria</taxon>
        <taxon>Methylococcales</taxon>
        <taxon>Methylococcaceae</taxon>
        <taxon>Methylomicrobium</taxon>
    </lineage>
</organism>
<gene>
    <name evidence="2" type="ORF">Metal_3612</name>
</gene>
<accession>H8GGY4</accession>